<dbReference type="PANTHER" id="PTHR47816">
    <property type="entry name" value="RIBOSOMAL RNA SMALL SUBUNIT METHYLTRANSFERASE C"/>
    <property type="match status" value="1"/>
</dbReference>
<dbReference type="PROSITE" id="PS00092">
    <property type="entry name" value="N6_MTASE"/>
    <property type="match status" value="1"/>
</dbReference>
<dbReference type="PANTHER" id="PTHR47816:SF4">
    <property type="entry name" value="RIBOSOMAL RNA SMALL SUBUNIT METHYLTRANSFERASE C"/>
    <property type="match status" value="1"/>
</dbReference>
<evidence type="ECO:0000256" key="2">
    <source>
        <dbReference type="ARBA" id="ARBA00022552"/>
    </source>
</evidence>
<sequence length="364" mass="38111">MGYFDVVPAGLPPRLEGLHVLTKAGVRGAPGVDDAQALLAQTLIKKRVQGELLDLSAMGGLLDALPGIELLAVEGSAPALRVLAEAGIPHRAALPGDDLGRHRQVALTLSGDRGNTYIEAQLAWAHQCTQPGGTLYLAGDKDKGFDRYVRRAGALYGSGEVIARDGGMRVAALVRRPGATPPQPEPERYETHGLTVVGYPGVFSAARLDRATELLLSTLEGRPLAGQRVLDLGCGAGVIGAWAARQGATATLLDADLMSVQSAEATLQASGLEGRVLHSDVDAALDDDGYDLALSNPPFHVGRGVVLDVAAEFVAAARRRLRPGGALVLVANDFLPYEGLLRGWTRPVTLAQGGGFKVLQAERP</sequence>
<protein>
    <submittedName>
        <fullName evidence="6">Class I SAM-dependent methyltransferase</fullName>
        <ecNumber evidence="6">2.1.1.172</ecNumber>
        <ecNumber evidence="6">2.1.1.174</ecNumber>
    </submittedName>
</protein>
<keyword evidence="1" id="KW-0963">Cytoplasm</keyword>
<keyword evidence="3 6" id="KW-0489">Methyltransferase</keyword>
<dbReference type="Pfam" id="PF05175">
    <property type="entry name" value="MTS"/>
    <property type="match status" value="1"/>
</dbReference>
<organism evidence="6">
    <name type="scientific">Deinococcus sonorensis KR-87</name>
    <dbReference type="NCBI Taxonomy" id="694439"/>
    <lineage>
        <taxon>Bacteria</taxon>
        <taxon>Thermotogati</taxon>
        <taxon>Deinococcota</taxon>
        <taxon>Deinococci</taxon>
        <taxon>Deinococcales</taxon>
        <taxon>Deinococcaceae</taxon>
        <taxon>Deinococcus</taxon>
    </lineage>
</organism>
<dbReference type="InterPro" id="IPR002052">
    <property type="entry name" value="DNA_methylase_N6_adenine_CS"/>
</dbReference>
<dbReference type="InterPro" id="IPR007848">
    <property type="entry name" value="Small_mtfrase_dom"/>
</dbReference>
<dbReference type="EC" id="2.1.1.172" evidence="6"/>
<keyword evidence="2" id="KW-0698">rRNA processing</keyword>
<dbReference type="RefSeq" id="WP_350243579.1">
    <property type="nucleotide sequence ID" value="NZ_CP158299.1"/>
</dbReference>
<dbReference type="InterPro" id="IPR029063">
    <property type="entry name" value="SAM-dependent_MTases_sf"/>
</dbReference>
<dbReference type="GO" id="GO:0052916">
    <property type="term" value="F:23S rRNA (guanine(1835)-N(2))-methyltransferase activity"/>
    <property type="evidence" value="ECO:0007669"/>
    <property type="project" value="UniProtKB-EC"/>
</dbReference>
<dbReference type="Gene3D" id="3.40.50.150">
    <property type="entry name" value="Vaccinia Virus protein VP39"/>
    <property type="match status" value="2"/>
</dbReference>
<dbReference type="AlphaFoldDB" id="A0AAU7U9Z1"/>
<evidence type="ECO:0000256" key="4">
    <source>
        <dbReference type="ARBA" id="ARBA00022679"/>
    </source>
</evidence>
<keyword evidence="4 6" id="KW-0808">Transferase</keyword>
<evidence type="ECO:0000259" key="5">
    <source>
        <dbReference type="Pfam" id="PF05175"/>
    </source>
</evidence>
<dbReference type="EMBL" id="CP158299">
    <property type="protein sequence ID" value="XBV85542.1"/>
    <property type="molecule type" value="Genomic_DNA"/>
</dbReference>
<evidence type="ECO:0000256" key="1">
    <source>
        <dbReference type="ARBA" id="ARBA00022490"/>
    </source>
</evidence>
<name>A0AAU7U9Z1_9DEIO</name>
<evidence type="ECO:0000256" key="3">
    <source>
        <dbReference type="ARBA" id="ARBA00022603"/>
    </source>
</evidence>
<dbReference type="SUPFAM" id="SSF53335">
    <property type="entry name" value="S-adenosyl-L-methionine-dependent methyltransferases"/>
    <property type="match status" value="1"/>
</dbReference>
<dbReference type="InterPro" id="IPR046977">
    <property type="entry name" value="RsmC/RlmG"/>
</dbReference>
<dbReference type="KEGG" id="dsc:ABOD76_19255"/>
<dbReference type="GO" id="GO:0003676">
    <property type="term" value="F:nucleic acid binding"/>
    <property type="evidence" value="ECO:0007669"/>
    <property type="project" value="InterPro"/>
</dbReference>
<gene>
    <name evidence="6" type="ORF">ABOD76_19255</name>
</gene>
<proteinExistence type="predicted"/>
<accession>A0AAU7U9Z1</accession>
<dbReference type="EC" id="2.1.1.174" evidence="6"/>
<evidence type="ECO:0000313" key="6">
    <source>
        <dbReference type="EMBL" id="XBV85542.1"/>
    </source>
</evidence>
<reference evidence="6" key="1">
    <citation type="submission" date="2024-06" db="EMBL/GenBank/DDBJ databases">
        <title>Draft Genome Sequence of Deinococcus sonorensis Type Strain KR-87, a Biofilm Producing Representative of the Genus Deinococcus.</title>
        <authorList>
            <person name="Boren L.S."/>
            <person name="Grosso R.A."/>
            <person name="Hugenberg-Cox A.N."/>
            <person name="Hill J.T.E."/>
            <person name="Albert C.M."/>
            <person name="Tuohy J.M."/>
        </authorList>
    </citation>
    <scope>NUCLEOTIDE SEQUENCE</scope>
    <source>
        <strain evidence="6">KR-87</strain>
    </source>
</reference>
<dbReference type="GO" id="GO:0052914">
    <property type="term" value="F:16S rRNA (guanine(1207)-N(2))-methyltransferase activity"/>
    <property type="evidence" value="ECO:0007669"/>
    <property type="project" value="UniProtKB-EC"/>
</dbReference>
<dbReference type="CDD" id="cd02440">
    <property type="entry name" value="AdoMet_MTases"/>
    <property type="match status" value="1"/>
</dbReference>
<feature type="domain" description="Methyltransferase small" evidence="5">
    <location>
        <begin position="194"/>
        <end position="360"/>
    </location>
</feature>